<evidence type="ECO:0000256" key="1">
    <source>
        <dbReference type="ARBA" id="ARBA00004442"/>
    </source>
</evidence>
<dbReference type="InterPro" id="IPR033985">
    <property type="entry name" value="SusD-like_N"/>
</dbReference>
<organism evidence="9 10">
    <name type="scientific">Segatella hominis</name>
    <dbReference type="NCBI Taxonomy" id="2518605"/>
    <lineage>
        <taxon>Bacteria</taxon>
        <taxon>Pseudomonadati</taxon>
        <taxon>Bacteroidota</taxon>
        <taxon>Bacteroidia</taxon>
        <taxon>Bacteroidales</taxon>
        <taxon>Prevotellaceae</taxon>
        <taxon>Segatella</taxon>
    </lineage>
</organism>
<protein>
    <submittedName>
        <fullName evidence="9">RagB/SusD family nutrient uptake outer membrane protein</fullName>
    </submittedName>
</protein>
<dbReference type="Pfam" id="PF07980">
    <property type="entry name" value="SusD_RagB"/>
    <property type="match status" value="1"/>
</dbReference>
<comment type="subcellular location">
    <subcellularLocation>
        <location evidence="1">Cell outer membrane</location>
    </subcellularLocation>
</comment>
<evidence type="ECO:0000256" key="2">
    <source>
        <dbReference type="ARBA" id="ARBA00006275"/>
    </source>
</evidence>
<dbReference type="OrthoDB" id="617686at2"/>
<evidence type="ECO:0000256" key="3">
    <source>
        <dbReference type="ARBA" id="ARBA00022729"/>
    </source>
</evidence>
<comment type="similarity">
    <text evidence="2">Belongs to the SusD family.</text>
</comment>
<dbReference type="InterPro" id="IPR012944">
    <property type="entry name" value="SusD_RagB_dom"/>
</dbReference>
<feature type="domain" description="RagB/SusD" evidence="7">
    <location>
        <begin position="328"/>
        <end position="480"/>
    </location>
</feature>
<feature type="domain" description="SusD-like N-terminal" evidence="8">
    <location>
        <begin position="50"/>
        <end position="224"/>
    </location>
</feature>
<dbReference type="EMBL" id="SGVY01000003">
    <property type="protein sequence ID" value="TFH84358.1"/>
    <property type="molecule type" value="Genomic_DNA"/>
</dbReference>
<evidence type="ECO:0000313" key="10">
    <source>
        <dbReference type="Proteomes" id="UP000297872"/>
    </source>
</evidence>
<keyword evidence="10" id="KW-1185">Reference proteome</keyword>
<dbReference type="GeneID" id="302994050"/>
<accession>A0A4Y8VVQ3</accession>
<comment type="caution">
    <text evidence="9">The sequence shown here is derived from an EMBL/GenBank/DDBJ whole genome shotgun (WGS) entry which is preliminary data.</text>
</comment>
<feature type="chain" id="PRO_5021260267" evidence="6">
    <location>
        <begin position="20"/>
        <end position="482"/>
    </location>
</feature>
<dbReference type="InterPro" id="IPR011990">
    <property type="entry name" value="TPR-like_helical_dom_sf"/>
</dbReference>
<dbReference type="Gene3D" id="1.25.40.390">
    <property type="match status" value="1"/>
</dbReference>
<reference evidence="9 10" key="1">
    <citation type="submission" date="2019-02" db="EMBL/GenBank/DDBJ databases">
        <title>Draft Genome Sequence of the Prevotella sp. BCRC 81118, Isolated from Human Feces.</title>
        <authorList>
            <person name="Huang C.-H."/>
        </authorList>
    </citation>
    <scope>NUCLEOTIDE SEQUENCE [LARGE SCALE GENOMIC DNA]</scope>
    <source>
        <strain evidence="9 10">BCRC 81118</strain>
    </source>
</reference>
<evidence type="ECO:0000259" key="8">
    <source>
        <dbReference type="Pfam" id="PF14322"/>
    </source>
</evidence>
<feature type="signal peptide" evidence="6">
    <location>
        <begin position="1"/>
        <end position="19"/>
    </location>
</feature>
<evidence type="ECO:0000256" key="6">
    <source>
        <dbReference type="SAM" id="SignalP"/>
    </source>
</evidence>
<keyword evidence="4" id="KW-0472">Membrane</keyword>
<dbReference type="Pfam" id="PF14322">
    <property type="entry name" value="SusD-like_3"/>
    <property type="match status" value="1"/>
</dbReference>
<dbReference type="AlphaFoldDB" id="A0A4Y8VVQ3"/>
<dbReference type="RefSeq" id="WP_134842577.1">
    <property type="nucleotide sequence ID" value="NZ_DAWDDY010000020.1"/>
</dbReference>
<evidence type="ECO:0000313" key="9">
    <source>
        <dbReference type="EMBL" id="TFH84358.1"/>
    </source>
</evidence>
<name>A0A4Y8VVQ3_9BACT</name>
<evidence type="ECO:0000256" key="4">
    <source>
        <dbReference type="ARBA" id="ARBA00023136"/>
    </source>
</evidence>
<proteinExistence type="inferred from homology"/>
<evidence type="ECO:0000259" key="7">
    <source>
        <dbReference type="Pfam" id="PF07980"/>
    </source>
</evidence>
<evidence type="ECO:0000256" key="5">
    <source>
        <dbReference type="ARBA" id="ARBA00023237"/>
    </source>
</evidence>
<dbReference type="GO" id="GO:0009279">
    <property type="term" value="C:cell outer membrane"/>
    <property type="evidence" value="ECO:0007669"/>
    <property type="project" value="UniProtKB-SubCell"/>
</dbReference>
<dbReference type="Proteomes" id="UP000297872">
    <property type="component" value="Unassembled WGS sequence"/>
</dbReference>
<keyword evidence="5" id="KW-0998">Cell outer membrane</keyword>
<sequence length="482" mass="55070">MKKIKIFSLLLAGSLCFTACDDYLTETPKHSLTTDNAVLDYSGAKNAVNGIYGVYETGGSNLGGYLYSYLQCMAGFWTYSNEMYSMSYKQSSSATASQWSQLYDIINTCNAAINGINKLDDSSFPSVADKNSLLGEARCFRGYCNLELLWLYGHWFDKADSPYGIIYRDQTSELSNLMVGRSTVGESYQYILDDLEFAEQNAPDYTTAYRMNKLFAKAMHAKLLLVRGWEGDYAKALTLVNELLANNSGWQMETDLAKLYENGWNSKENCFSHYLGDNTDSYYGISGYEFMYSYGFYYSNKFTDLVQEWLDNDARHDVTFGTARAPETWDTSTKDNILTKLYHRGRYAGKNDMYATYPMRYAELYLMKAELLARTNPSDIQGALAPLNEMRAKYTNPVMEPVTGISTHQELMDAIFKEYVVALFMENETPWFASLRFEHDGKPWIYTLKPEVNFSENQYCWPIPDDEIHAHSNVIEQNPGLE</sequence>
<keyword evidence="3 6" id="KW-0732">Signal</keyword>
<dbReference type="SUPFAM" id="SSF48452">
    <property type="entry name" value="TPR-like"/>
    <property type="match status" value="1"/>
</dbReference>
<gene>
    <name evidence="9" type="ORF">EXN75_01910</name>
</gene>